<dbReference type="AlphaFoldDB" id="A0A5J5GC82"/>
<evidence type="ECO:0000313" key="4">
    <source>
        <dbReference type="Proteomes" id="UP000326554"/>
    </source>
</evidence>
<dbReference type="Proteomes" id="UP000326554">
    <property type="component" value="Unassembled WGS sequence"/>
</dbReference>
<dbReference type="PANTHER" id="PTHR43581:SF4">
    <property type="entry name" value="ATP_GTP PHOSPHATASE"/>
    <property type="match status" value="1"/>
</dbReference>
<dbReference type="SUPFAM" id="SSF52540">
    <property type="entry name" value="P-loop containing nucleoside triphosphate hydrolases"/>
    <property type="match status" value="1"/>
</dbReference>
<dbReference type="GO" id="GO:0005524">
    <property type="term" value="F:ATP binding"/>
    <property type="evidence" value="ECO:0007669"/>
    <property type="project" value="InterPro"/>
</dbReference>
<dbReference type="InterPro" id="IPR003959">
    <property type="entry name" value="ATPase_AAA_core"/>
</dbReference>
<organism evidence="3 4">
    <name type="scientific">Histidinibacterium aquaticum</name>
    <dbReference type="NCBI Taxonomy" id="2613962"/>
    <lineage>
        <taxon>Bacteria</taxon>
        <taxon>Pseudomonadati</taxon>
        <taxon>Pseudomonadota</taxon>
        <taxon>Alphaproteobacteria</taxon>
        <taxon>Rhodobacterales</taxon>
        <taxon>Paracoccaceae</taxon>
        <taxon>Histidinibacterium</taxon>
    </lineage>
</organism>
<keyword evidence="4" id="KW-1185">Reference proteome</keyword>
<dbReference type="Pfam" id="PF13304">
    <property type="entry name" value="AAA_21"/>
    <property type="match status" value="1"/>
</dbReference>
<gene>
    <name evidence="3" type="ORF">F3S47_17885</name>
</gene>
<comment type="caution">
    <text evidence="3">The sequence shown here is derived from an EMBL/GenBank/DDBJ whole genome shotgun (WGS) entry which is preliminary data.</text>
</comment>
<dbReference type="Gene3D" id="3.40.50.300">
    <property type="entry name" value="P-loop containing nucleotide triphosphate hydrolases"/>
    <property type="match status" value="1"/>
</dbReference>
<dbReference type="PANTHER" id="PTHR43581">
    <property type="entry name" value="ATP/GTP PHOSPHATASE"/>
    <property type="match status" value="1"/>
</dbReference>
<feature type="region of interest" description="Disordered" evidence="1">
    <location>
        <begin position="177"/>
        <end position="196"/>
    </location>
</feature>
<protein>
    <submittedName>
        <fullName evidence="3">AAA family ATPase</fullName>
    </submittedName>
</protein>
<accession>A0A5J5GC82</accession>
<dbReference type="InterPro" id="IPR027417">
    <property type="entry name" value="P-loop_NTPase"/>
</dbReference>
<reference evidence="3 4" key="1">
    <citation type="submission" date="2019-09" db="EMBL/GenBank/DDBJ databases">
        <authorList>
            <person name="Park J.-S."/>
            <person name="Choi H.-J."/>
        </authorList>
    </citation>
    <scope>NUCLEOTIDE SEQUENCE [LARGE SCALE GENOMIC DNA]</scope>
    <source>
        <strain evidence="3 4">176SS1-4</strain>
    </source>
</reference>
<name>A0A5J5GC82_9RHOB</name>
<evidence type="ECO:0000256" key="1">
    <source>
        <dbReference type="SAM" id="MobiDB-lite"/>
    </source>
</evidence>
<evidence type="ECO:0000313" key="3">
    <source>
        <dbReference type="EMBL" id="KAA9005765.1"/>
    </source>
</evidence>
<dbReference type="InterPro" id="IPR051396">
    <property type="entry name" value="Bact_Antivir_Def_Nuclease"/>
</dbReference>
<proteinExistence type="predicted"/>
<evidence type="ECO:0000259" key="2">
    <source>
        <dbReference type="Pfam" id="PF13304"/>
    </source>
</evidence>
<dbReference type="GO" id="GO:0016887">
    <property type="term" value="F:ATP hydrolysis activity"/>
    <property type="evidence" value="ECO:0007669"/>
    <property type="project" value="InterPro"/>
</dbReference>
<feature type="domain" description="ATPase AAA-type core" evidence="2">
    <location>
        <begin position="321"/>
        <end position="470"/>
    </location>
</feature>
<sequence length="724" mass="79719">MTLDDVTALIGVNESGKTNLLLPLWKLNPAGDGEIDPISDFPKALFGTIRKAPEAFHFITAEFETGAASEELAGLAHVPREAAEVVSVSRSYDGSHLVSFPLHRPRETDDRAEVLAEVEATLARLRSIGSADGDRLREALDVLGDLQAELAGSEPLTANDLIRMRNRVGALLPEEAQEVATDEPAKEAAGEAPQASDTVDPFLAEELDTLRKKLGGRMARLLAPDPGQIDAVRSFVLSRMPVFVYYSNYGNLDSEIYLPHVVENMERSDLGAKEASKARTLRVLFGFVGLEASEILQLGRDFRDIQEQAAADAAAREGKTGALRKWLDRSRTPEPDASILQEIAEAKRTRSILLQSASTKLTENFGEWWKQGDYRFRFEADGNHFRIWVADARRPQEVELENRSTGLQWFLSFFLVFLHESQGAHRNAILLLDEPGHSLHPLAQRDLSLFFEGLAAKNQIIYTTHSPFLVGADRLERARKVFVDRDGSTRVSGDLGRDEGTDTKRGASFAVRAALSVAVADAMLLGSTPVLVRSTTEQIYLSAIKTILIREGRLRPSRDVVFAPSAAPEIIQTMVQLIAGDASAPPATVVDSKSICRGDTNRESAVASACNRSITFEEITGLRGARVEDLFGTDFLAPLVDRIERRPDRLFVDVVKRGVPFTQQVEAWAVAQGISMRPDWRRDLALRAKSRLLEQDCRAIPSKTLGKWESLISHVIAPTMSEAA</sequence>
<dbReference type="EMBL" id="VYQE01000006">
    <property type="protein sequence ID" value="KAA9005765.1"/>
    <property type="molecule type" value="Genomic_DNA"/>
</dbReference>